<gene>
    <name evidence="3" type="primary">rimP</name>
    <name evidence="6" type="ORF">H9X81_05745</name>
</gene>
<dbReference type="HAMAP" id="MF_01077">
    <property type="entry name" value="RimP"/>
    <property type="match status" value="1"/>
</dbReference>
<dbReference type="InterPro" id="IPR035956">
    <property type="entry name" value="RimP_N_sf"/>
</dbReference>
<reference evidence="6 7" key="1">
    <citation type="journal article" date="2021" name="Sci. Rep.">
        <title>The distribution of antibiotic resistance genes in chicken gut microbiota commensals.</title>
        <authorList>
            <person name="Juricova H."/>
            <person name="Matiasovicova J."/>
            <person name="Kubasova T."/>
            <person name="Cejkova D."/>
            <person name="Rychlik I."/>
        </authorList>
    </citation>
    <scope>NUCLEOTIDE SEQUENCE [LARGE SCALE GENOMIC DNA]</scope>
    <source>
        <strain evidence="6 7">An564</strain>
    </source>
</reference>
<dbReference type="InterPro" id="IPR003728">
    <property type="entry name" value="Ribosome_maturation_RimP"/>
</dbReference>
<evidence type="ECO:0000259" key="4">
    <source>
        <dbReference type="Pfam" id="PF02576"/>
    </source>
</evidence>
<proteinExistence type="inferred from homology"/>
<dbReference type="Pfam" id="PF17384">
    <property type="entry name" value="DUF150_C"/>
    <property type="match status" value="1"/>
</dbReference>
<dbReference type="SUPFAM" id="SSF75420">
    <property type="entry name" value="YhbC-like, N-terminal domain"/>
    <property type="match status" value="1"/>
</dbReference>
<organism evidence="6 7">
    <name type="scientific">Hydrogenoanaerobacterium saccharovorans</name>
    <dbReference type="NCBI Taxonomy" id="474960"/>
    <lineage>
        <taxon>Bacteria</taxon>
        <taxon>Bacillati</taxon>
        <taxon>Bacillota</taxon>
        <taxon>Clostridia</taxon>
        <taxon>Eubacteriales</taxon>
        <taxon>Oscillospiraceae</taxon>
        <taxon>Hydrogenoanaerobacterium</taxon>
    </lineage>
</organism>
<dbReference type="Proteomes" id="UP000724149">
    <property type="component" value="Unassembled WGS sequence"/>
</dbReference>
<evidence type="ECO:0000313" key="6">
    <source>
        <dbReference type="EMBL" id="MBM6923192.1"/>
    </source>
</evidence>
<comment type="function">
    <text evidence="3">Required for maturation of 30S ribosomal subunits.</text>
</comment>
<dbReference type="Gene3D" id="3.30.300.70">
    <property type="entry name" value="RimP-like superfamily, N-terminal"/>
    <property type="match status" value="1"/>
</dbReference>
<dbReference type="PANTHER" id="PTHR33867">
    <property type="entry name" value="RIBOSOME MATURATION FACTOR RIMP"/>
    <property type="match status" value="1"/>
</dbReference>
<keyword evidence="7" id="KW-1185">Reference proteome</keyword>
<sequence length="173" mass="19529">MPSGAKKGKKPNTVAVVTALAAPVAERMGLTIWDVRFEKEGSSWFLRIFIDKDEGLTMGECEAYTREMNKLLDEADPIDQSYYLEIGSPGVERELTRDWHFQKYLGSEVTVRLIRPVDGVRDFTGVLTASDENGVTIQLDEENEMTFERSEAAYVRLVDNYDYASAELAEDSE</sequence>
<feature type="domain" description="Ribosome maturation factor RimP N-terminal" evidence="4">
    <location>
        <begin position="21"/>
        <end position="92"/>
    </location>
</feature>
<name>A0ABS2GLC2_9FIRM</name>
<dbReference type="Gene3D" id="2.30.30.180">
    <property type="entry name" value="Ribosome maturation factor RimP, C-terminal domain"/>
    <property type="match status" value="1"/>
</dbReference>
<protein>
    <recommendedName>
        <fullName evidence="3">Ribosome maturation factor RimP</fullName>
    </recommendedName>
</protein>
<dbReference type="RefSeq" id="WP_177503316.1">
    <property type="nucleotide sequence ID" value="NZ_JACSNR010000005.1"/>
</dbReference>
<comment type="subcellular location">
    <subcellularLocation>
        <location evidence="3">Cytoplasm</location>
    </subcellularLocation>
</comment>
<dbReference type="EMBL" id="JACSNR010000005">
    <property type="protein sequence ID" value="MBM6923192.1"/>
    <property type="molecule type" value="Genomic_DNA"/>
</dbReference>
<keyword evidence="2 3" id="KW-0690">Ribosome biogenesis</keyword>
<comment type="similarity">
    <text evidence="3">Belongs to the RimP family.</text>
</comment>
<evidence type="ECO:0000313" key="7">
    <source>
        <dbReference type="Proteomes" id="UP000724149"/>
    </source>
</evidence>
<dbReference type="Pfam" id="PF02576">
    <property type="entry name" value="RimP_N"/>
    <property type="match status" value="1"/>
</dbReference>
<keyword evidence="1 3" id="KW-0963">Cytoplasm</keyword>
<evidence type="ECO:0000256" key="2">
    <source>
        <dbReference type="ARBA" id="ARBA00022517"/>
    </source>
</evidence>
<dbReference type="InterPro" id="IPR028989">
    <property type="entry name" value="RimP_N"/>
</dbReference>
<dbReference type="InterPro" id="IPR028998">
    <property type="entry name" value="RimP_C"/>
</dbReference>
<accession>A0ABS2GLC2</accession>
<dbReference type="CDD" id="cd01734">
    <property type="entry name" value="YlxS_C"/>
    <property type="match status" value="1"/>
</dbReference>
<comment type="caution">
    <text evidence="6">The sequence shown here is derived from an EMBL/GenBank/DDBJ whole genome shotgun (WGS) entry which is preliminary data.</text>
</comment>
<dbReference type="PANTHER" id="PTHR33867:SF1">
    <property type="entry name" value="RIBOSOME MATURATION FACTOR RIMP"/>
    <property type="match status" value="1"/>
</dbReference>
<evidence type="ECO:0000259" key="5">
    <source>
        <dbReference type="Pfam" id="PF17384"/>
    </source>
</evidence>
<feature type="domain" description="Ribosome maturation factor RimP C-terminal" evidence="5">
    <location>
        <begin position="95"/>
        <end position="157"/>
    </location>
</feature>
<evidence type="ECO:0000256" key="1">
    <source>
        <dbReference type="ARBA" id="ARBA00022490"/>
    </source>
</evidence>
<evidence type="ECO:0000256" key="3">
    <source>
        <dbReference type="HAMAP-Rule" id="MF_01077"/>
    </source>
</evidence>
<dbReference type="SUPFAM" id="SSF74942">
    <property type="entry name" value="YhbC-like, C-terminal domain"/>
    <property type="match status" value="1"/>
</dbReference>
<dbReference type="InterPro" id="IPR036847">
    <property type="entry name" value="RimP_C_sf"/>
</dbReference>